<dbReference type="InterPro" id="IPR002018">
    <property type="entry name" value="CarbesteraseB"/>
</dbReference>
<keyword evidence="5" id="KW-1185">Reference proteome</keyword>
<evidence type="ECO:0000313" key="5">
    <source>
        <dbReference type="Proteomes" id="UP000655588"/>
    </source>
</evidence>
<feature type="domain" description="Carboxylesterase type B" evidence="3">
    <location>
        <begin position="20"/>
        <end position="74"/>
    </location>
</feature>
<name>A0A833SG64_9HYME</name>
<dbReference type="InterPro" id="IPR029058">
    <property type="entry name" value="AB_hydrolase_fold"/>
</dbReference>
<protein>
    <recommendedName>
        <fullName evidence="3">Carboxylesterase type B domain-containing protein</fullName>
    </recommendedName>
</protein>
<comment type="similarity">
    <text evidence="1">Belongs to the type-B carboxylesterase/lipase family.</text>
</comment>
<dbReference type="Pfam" id="PF00135">
    <property type="entry name" value="COesterase"/>
    <property type="match status" value="1"/>
</dbReference>
<dbReference type="AlphaFoldDB" id="A0A833SG64"/>
<organism evidence="4 5">
    <name type="scientific">Frieseomelitta varia</name>
    <dbReference type="NCBI Taxonomy" id="561572"/>
    <lineage>
        <taxon>Eukaryota</taxon>
        <taxon>Metazoa</taxon>
        <taxon>Ecdysozoa</taxon>
        <taxon>Arthropoda</taxon>
        <taxon>Hexapoda</taxon>
        <taxon>Insecta</taxon>
        <taxon>Pterygota</taxon>
        <taxon>Neoptera</taxon>
        <taxon>Endopterygota</taxon>
        <taxon>Hymenoptera</taxon>
        <taxon>Apocrita</taxon>
        <taxon>Aculeata</taxon>
        <taxon>Apoidea</taxon>
        <taxon>Anthophila</taxon>
        <taxon>Apidae</taxon>
        <taxon>Frieseomelitta</taxon>
    </lineage>
</organism>
<dbReference type="Proteomes" id="UP000655588">
    <property type="component" value="Unassembled WGS sequence"/>
</dbReference>
<dbReference type="PANTHER" id="PTHR43903">
    <property type="entry name" value="NEUROLIGIN"/>
    <property type="match status" value="1"/>
</dbReference>
<keyword evidence="2" id="KW-0325">Glycoprotein</keyword>
<evidence type="ECO:0000259" key="3">
    <source>
        <dbReference type="Pfam" id="PF00135"/>
    </source>
</evidence>
<dbReference type="SUPFAM" id="SSF53474">
    <property type="entry name" value="alpha/beta-Hydrolases"/>
    <property type="match status" value="1"/>
</dbReference>
<evidence type="ECO:0000313" key="4">
    <source>
        <dbReference type="EMBL" id="KAF3426138.1"/>
    </source>
</evidence>
<dbReference type="EMBL" id="WNWW01000341">
    <property type="protein sequence ID" value="KAF3426138.1"/>
    <property type="molecule type" value="Genomic_DNA"/>
</dbReference>
<sequence>MVGRVPGFLRTRPYPDRTPGSGGNLALKDIAMGLRWVRENIAAFGGDPTKITLIGHDTGAALANLLLLAPYGKGDSGVKDELQNQTWEDVIDREPYNNKNYLFDTLWWRLVTELKF</sequence>
<gene>
    <name evidence="4" type="ORF">E2986_13775</name>
</gene>
<dbReference type="InterPro" id="IPR051093">
    <property type="entry name" value="Neuroligin/BSAL"/>
</dbReference>
<evidence type="ECO:0000256" key="2">
    <source>
        <dbReference type="ARBA" id="ARBA00023180"/>
    </source>
</evidence>
<accession>A0A833SG64</accession>
<dbReference type="Gene3D" id="3.40.50.1820">
    <property type="entry name" value="alpha/beta hydrolase"/>
    <property type="match status" value="1"/>
</dbReference>
<proteinExistence type="inferred from homology"/>
<reference evidence="4" key="1">
    <citation type="submission" date="2019-11" db="EMBL/GenBank/DDBJ databases">
        <title>The nuclear and mitochondrial genomes of Frieseomelitta varia - a highly eusocial stingless bee (Meliponini) with a permanently sterile worker caste.</title>
        <authorList>
            <person name="Freitas F.C.P."/>
            <person name="Lourenco A.P."/>
            <person name="Nunes F.M.F."/>
            <person name="Paschoal A.R."/>
            <person name="Abreu F.C.P."/>
            <person name="Barbin F.O."/>
            <person name="Bataglia L."/>
            <person name="Cardoso-Junior C.A.M."/>
            <person name="Cervoni M.S."/>
            <person name="Silva S.R."/>
            <person name="Dalarmi F."/>
            <person name="Del Lama M.A."/>
            <person name="Depintor T.S."/>
            <person name="Ferreira K.M."/>
            <person name="Goria P.S."/>
            <person name="Jaskot M.C."/>
            <person name="Lago D.C."/>
            <person name="Luna-Lucena D."/>
            <person name="Moda L.M."/>
            <person name="Nascimento L."/>
            <person name="Pedrino M."/>
            <person name="Rabico F.O."/>
            <person name="Sanches F.C."/>
            <person name="Santos D.E."/>
            <person name="Santos C.G."/>
            <person name="Vieira J."/>
            <person name="Lopes T.F."/>
            <person name="Barchuk A.R."/>
            <person name="Hartfelder K."/>
            <person name="Simoes Z.L.P."/>
            <person name="Bitondi M.M.G."/>
            <person name="Pinheiro D.G."/>
        </authorList>
    </citation>
    <scope>NUCLEOTIDE SEQUENCE</scope>
    <source>
        <strain evidence="4">USP_RPSP 00005682</strain>
        <tissue evidence="4">Whole individual</tissue>
    </source>
</reference>
<comment type="caution">
    <text evidence="4">The sequence shown here is derived from an EMBL/GenBank/DDBJ whole genome shotgun (WGS) entry which is preliminary data.</text>
</comment>
<evidence type="ECO:0000256" key="1">
    <source>
        <dbReference type="ARBA" id="ARBA00005964"/>
    </source>
</evidence>